<accession>A0A0E9XH36</accession>
<organism evidence="1">
    <name type="scientific">Anguilla anguilla</name>
    <name type="common">European freshwater eel</name>
    <name type="synonym">Muraena anguilla</name>
    <dbReference type="NCBI Taxonomy" id="7936"/>
    <lineage>
        <taxon>Eukaryota</taxon>
        <taxon>Metazoa</taxon>
        <taxon>Chordata</taxon>
        <taxon>Craniata</taxon>
        <taxon>Vertebrata</taxon>
        <taxon>Euteleostomi</taxon>
        <taxon>Actinopterygii</taxon>
        <taxon>Neopterygii</taxon>
        <taxon>Teleostei</taxon>
        <taxon>Anguilliformes</taxon>
        <taxon>Anguillidae</taxon>
        <taxon>Anguilla</taxon>
    </lineage>
</organism>
<dbReference type="AlphaFoldDB" id="A0A0E9XH36"/>
<protein>
    <submittedName>
        <fullName evidence="1">Uncharacterized protein</fullName>
    </submittedName>
</protein>
<dbReference type="EMBL" id="GBXM01007569">
    <property type="protein sequence ID" value="JAI01009.1"/>
    <property type="molecule type" value="Transcribed_RNA"/>
</dbReference>
<proteinExistence type="predicted"/>
<name>A0A0E9XH36_ANGAN</name>
<sequence>MTCVFLIKFDLYGSLVDVQPQMFWKRYLQTSLFNQGRMVNLCLEICTDSNPFS</sequence>
<reference evidence="1" key="2">
    <citation type="journal article" date="2015" name="Fish Shellfish Immunol.">
        <title>Early steps in the European eel (Anguilla anguilla)-Vibrio vulnificus interaction in the gills: Role of the RtxA13 toxin.</title>
        <authorList>
            <person name="Callol A."/>
            <person name="Pajuelo D."/>
            <person name="Ebbesson L."/>
            <person name="Teles M."/>
            <person name="MacKenzie S."/>
            <person name="Amaro C."/>
        </authorList>
    </citation>
    <scope>NUCLEOTIDE SEQUENCE</scope>
</reference>
<reference evidence="1" key="1">
    <citation type="submission" date="2014-11" db="EMBL/GenBank/DDBJ databases">
        <authorList>
            <person name="Amaro Gonzalez C."/>
        </authorList>
    </citation>
    <scope>NUCLEOTIDE SEQUENCE</scope>
</reference>
<evidence type="ECO:0000313" key="1">
    <source>
        <dbReference type="EMBL" id="JAI01009.1"/>
    </source>
</evidence>